<keyword evidence="2" id="KW-1185">Reference proteome</keyword>
<name>A0A4Y7JCY9_PAPSO</name>
<dbReference type="AlphaFoldDB" id="A0A4Y7JCY9"/>
<reference evidence="1 2" key="1">
    <citation type="journal article" date="2018" name="Science">
        <title>The opium poppy genome and morphinan production.</title>
        <authorList>
            <person name="Guo L."/>
            <person name="Winzer T."/>
            <person name="Yang X."/>
            <person name="Li Y."/>
            <person name="Ning Z."/>
            <person name="He Z."/>
            <person name="Teodor R."/>
            <person name="Lu Y."/>
            <person name="Bowser T.A."/>
            <person name="Graham I.A."/>
            <person name="Ye K."/>
        </authorList>
    </citation>
    <scope>NUCLEOTIDE SEQUENCE [LARGE SCALE GENOMIC DNA]</scope>
    <source>
        <strain evidence="2">cv. HN1</strain>
        <tissue evidence="1">Leaves</tissue>
    </source>
</reference>
<sequence>MVAAFDKILLNVELPDCACRVQREEANHPHEDQLPLHLHCTFV</sequence>
<evidence type="ECO:0000313" key="2">
    <source>
        <dbReference type="Proteomes" id="UP000316621"/>
    </source>
</evidence>
<gene>
    <name evidence="1" type="ORF">C5167_004922</name>
</gene>
<organism evidence="1 2">
    <name type="scientific">Papaver somniferum</name>
    <name type="common">Opium poppy</name>
    <dbReference type="NCBI Taxonomy" id="3469"/>
    <lineage>
        <taxon>Eukaryota</taxon>
        <taxon>Viridiplantae</taxon>
        <taxon>Streptophyta</taxon>
        <taxon>Embryophyta</taxon>
        <taxon>Tracheophyta</taxon>
        <taxon>Spermatophyta</taxon>
        <taxon>Magnoliopsida</taxon>
        <taxon>Ranunculales</taxon>
        <taxon>Papaveraceae</taxon>
        <taxon>Papaveroideae</taxon>
        <taxon>Papaver</taxon>
    </lineage>
</organism>
<dbReference type="Proteomes" id="UP000316621">
    <property type="component" value="Chromosome 4"/>
</dbReference>
<dbReference type="EMBL" id="CM010718">
    <property type="protein sequence ID" value="RZC57619.1"/>
    <property type="molecule type" value="Genomic_DNA"/>
</dbReference>
<evidence type="ECO:0000313" key="1">
    <source>
        <dbReference type="EMBL" id="RZC57619.1"/>
    </source>
</evidence>
<protein>
    <submittedName>
        <fullName evidence="1">Uncharacterized protein</fullName>
    </submittedName>
</protein>
<proteinExistence type="predicted"/>
<accession>A0A4Y7JCY9</accession>
<dbReference type="Gramene" id="RZC57619">
    <property type="protein sequence ID" value="RZC57619"/>
    <property type="gene ID" value="C5167_004922"/>
</dbReference>